<reference evidence="1 2" key="1">
    <citation type="journal article" date="2019" name="Nat. Ecol. Evol.">
        <title>Megaphylogeny resolves global patterns of mushroom evolution.</title>
        <authorList>
            <person name="Varga T."/>
            <person name="Krizsan K."/>
            <person name="Foldi C."/>
            <person name="Dima B."/>
            <person name="Sanchez-Garcia M."/>
            <person name="Sanchez-Ramirez S."/>
            <person name="Szollosi G.J."/>
            <person name="Szarkandi J.G."/>
            <person name="Papp V."/>
            <person name="Albert L."/>
            <person name="Andreopoulos W."/>
            <person name="Angelini C."/>
            <person name="Antonin V."/>
            <person name="Barry K.W."/>
            <person name="Bougher N.L."/>
            <person name="Buchanan P."/>
            <person name="Buyck B."/>
            <person name="Bense V."/>
            <person name="Catcheside P."/>
            <person name="Chovatia M."/>
            <person name="Cooper J."/>
            <person name="Damon W."/>
            <person name="Desjardin D."/>
            <person name="Finy P."/>
            <person name="Geml J."/>
            <person name="Haridas S."/>
            <person name="Hughes K."/>
            <person name="Justo A."/>
            <person name="Karasinski D."/>
            <person name="Kautmanova I."/>
            <person name="Kiss B."/>
            <person name="Kocsube S."/>
            <person name="Kotiranta H."/>
            <person name="LaButti K.M."/>
            <person name="Lechner B.E."/>
            <person name="Liimatainen K."/>
            <person name="Lipzen A."/>
            <person name="Lukacs Z."/>
            <person name="Mihaltcheva S."/>
            <person name="Morgado L.N."/>
            <person name="Niskanen T."/>
            <person name="Noordeloos M.E."/>
            <person name="Ohm R.A."/>
            <person name="Ortiz-Santana B."/>
            <person name="Ovrebo C."/>
            <person name="Racz N."/>
            <person name="Riley R."/>
            <person name="Savchenko A."/>
            <person name="Shiryaev A."/>
            <person name="Soop K."/>
            <person name="Spirin V."/>
            <person name="Szebenyi C."/>
            <person name="Tomsovsky M."/>
            <person name="Tulloss R.E."/>
            <person name="Uehling J."/>
            <person name="Grigoriev I.V."/>
            <person name="Vagvolgyi C."/>
            <person name="Papp T."/>
            <person name="Martin F.M."/>
            <person name="Miettinen O."/>
            <person name="Hibbett D.S."/>
            <person name="Nagy L.G."/>
        </authorList>
    </citation>
    <scope>NUCLEOTIDE SEQUENCE [LARGE SCALE GENOMIC DNA]</scope>
    <source>
        <strain evidence="1 2">NL-1719</strain>
    </source>
</reference>
<sequence length="174" mass="19357">MPELSQPEVYTPESHGRPSLADFLTIDSSASIFFSYAREIELSKIFSEPNEKGITLLVPTNKAVMALARKPHQGPPPADGDDGIIITEEEYDAQSKENINRWIRAHIIPGIISFDEPHTYDTLLNGKAVSFKSTFGTGPKWAHVTLEDKIRITKKQEASNGVLYMIDGVIPVYE</sequence>
<organism evidence="1 2">
    <name type="scientific">Pluteus cervinus</name>
    <dbReference type="NCBI Taxonomy" id="181527"/>
    <lineage>
        <taxon>Eukaryota</taxon>
        <taxon>Fungi</taxon>
        <taxon>Dikarya</taxon>
        <taxon>Basidiomycota</taxon>
        <taxon>Agaricomycotina</taxon>
        <taxon>Agaricomycetes</taxon>
        <taxon>Agaricomycetidae</taxon>
        <taxon>Agaricales</taxon>
        <taxon>Pluteineae</taxon>
        <taxon>Pluteaceae</taxon>
        <taxon>Pluteus</taxon>
    </lineage>
</organism>
<name>A0ACD3AU36_9AGAR</name>
<accession>A0ACD3AU36</accession>
<evidence type="ECO:0000313" key="1">
    <source>
        <dbReference type="EMBL" id="TFK69050.1"/>
    </source>
</evidence>
<dbReference type="Proteomes" id="UP000308600">
    <property type="component" value="Unassembled WGS sequence"/>
</dbReference>
<dbReference type="EMBL" id="ML208338">
    <property type="protein sequence ID" value="TFK69050.1"/>
    <property type="molecule type" value="Genomic_DNA"/>
</dbReference>
<gene>
    <name evidence="1" type="ORF">BDN72DRAFT_768486</name>
</gene>
<keyword evidence="2" id="KW-1185">Reference proteome</keyword>
<protein>
    <submittedName>
        <fullName evidence="1">Uncharacterized protein</fullName>
    </submittedName>
</protein>
<evidence type="ECO:0000313" key="2">
    <source>
        <dbReference type="Proteomes" id="UP000308600"/>
    </source>
</evidence>
<proteinExistence type="predicted"/>